<dbReference type="SUPFAM" id="SSF56935">
    <property type="entry name" value="Porins"/>
    <property type="match status" value="1"/>
</dbReference>
<proteinExistence type="predicted"/>
<comment type="caution">
    <text evidence="1">The sequence shown here is derived from an EMBL/GenBank/DDBJ whole genome shotgun (WGS) entry which is preliminary data.</text>
</comment>
<keyword evidence="2" id="KW-1185">Reference proteome</keyword>
<name>A0ABX3NUY4_9BACT</name>
<protein>
    <recommendedName>
        <fullName evidence="3">TonB-dependent receptor</fullName>
    </recommendedName>
</protein>
<sequence>MVLLLPAFAYSQEVKPVISNDYLTLIRSDSSQIKHFWPDTSTSIRLSHQLFYQDYYKFRVRKITVRRGVMDIHPYGSKSIWFGGQFNTGVEIKRVNQLPALQTQFVQGRSQNGALVWRGAETGEPFSYGPALHTLEYDGSNYAYDKNGKLVAAGTGNGQAASSYPNNIFRTASMFSQSLRLQGQYRVNGDPRLSAGLKMGQSTENTFIRNNKNTSRNLTATLEFRKKWTSLSGMYTLLRDEFSNPNRNGFLNRVYQDALLTPVSFDNAHNASPNAPQAYSTVADNPDYLLANNGNRFVQTHQTVSLMLERKGRRFNYKITQSMEHLNQQRREGYLPGSAFFPAGISMARNKKDRNYLLDGNASFDIPFYNSDFTGSVKVHYSYRDSRSGIDYSIPTTYSYQRSAHDASLSYINEYRGDQLNAGVNLGSKLYASNTTIADNYFLPNAAAYIRWEDIPGLDYWYVKISGTYNRFNNELPVSRSFSQNSLLQYTTQQAYQFFPVMEVSSFDKLNAVRHTEYTGLLEFSYNYKFTLYGELFNRKTMDDIFPVLSNGNLVLQNIAGHRNKGFELGATFSHHQGDFSTYNTLSYVTYNSRITDVKAGYDGTPMAGFANIHTAIIKGTALGSIVGTDYQRDASNQVMIGKDGFPLVNPTPQVIGNPIPAFTMKMANTVNWKKLSLDLLWEWKKGGQMWNGTQAVLDYYGRSAGSAALRQTTGYVFNGVLEDKQPNTIPVSFYDVNVPVEQNRWTRYGHSGVGSAYIQKADVLRLNTVNLSFKQRLKKYSQQLAISVYAHNLILYTPYKGADPNQLLYDQPNAAGLDYFNLPSVKSFGCNISIQF</sequence>
<organism evidence="1 2">
    <name type="scientific">Niastella koreensis</name>
    <dbReference type="NCBI Taxonomy" id="354356"/>
    <lineage>
        <taxon>Bacteria</taxon>
        <taxon>Pseudomonadati</taxon>
        <taxon>Bacteroidota</taxon>
        <taxon>Chitinophagia</taxon>
        <taxon>Chitinophagales</taxon>
        <taxon>Chitinophagaceae</taxon>
        <taxon>Niastella</taxon>
    </lineage>
</organism>
<evidence type="ECO:0000313" key="2">
    <source>
        <dbReference type="Proteomes" id="UP000192277"/>
    </source>
</evidence>
<accession>A0ABX3NUY4</accession>
<evidence type="ECO:0000313" key="1">
    <source>
        <dbReference type="EMBL" id="OQP47692.1"/>
    </source>
</evidence>
<dbReference type="EMBL" id="LWBO01000013">
    <property type="protein sequence ID" value="OQP47692.1"/>
    <property type="molecule type" value="Genomic_DNA"/>
</dbReference>
<reference evidence="1 2" key="1">
    <citation type="submission" date="2016-04" db="EMBL/GenBank/DDBJ databases">
        <authorList>
            <person name="Chen L."/>
            <person name="Zhuang W."/>
            <person name="Wang G."/>
        </authorList>
    </citation>
    <scope>NUCLEOTIDE SEQUENCE [LARGE SCALE GENOMIC DNA]</scope>
    <source>
        <strain evidence="2">GR20</strain>
    </source>
</reference>
<gene>
    <name evidence="1" type="ORF">A4D02_30690</name>
</gene>
<evidence type="ECO:0008006" key="3">
    <source>
        <dbReference type="Google" id="ProtNLM"/>
    </source>
</evidence>
<dbReference type="Proteomes" id="UP000192277">
    <property type="component" value="Unassembled WGS sequence"/>
</dbReference>